<evidence type="ECO:0000259" key="5">
    <source>
        <dbReference type="PROSITE" id="PS01031"/>
    </source>
</evidence>
<proteinExistence type="inferred from homology"/>
<protein>
    <submittedName>
        <fullName evidence="6">Heat shock protein 30</fullName>
    </submittedName>
</protein>
<comment type="caution">
    <text evidence="6">The sequence shown here is derived from an EMBL/GenBank/DDBJ whole genome shotgun (WGS) entry which is preliminary data.</text>
</comment>
<name>A0A5A9N330_9TELE</name>
<feature type="compositionally biased region" description="Basic and acidic residues" evidence="4">
    <location>
        <begin position="155"/>
        <end position="170"/>
    </location>
</feature>
<sequence>MHGYQPSISPFMRIHWPVCSLCPEITSLYRHTLQEVKRSLEQLEKLHHKISEDMSGKYFSPEELSVKQVGRKLQVSGKTEKKQEDGEGCYSYRIQEFIRVFDLPEGVNPETVSCFRTDGKLYIQTSEAPERMKTIDCIVNTTQPETENTENNVNETHKTDQSSEKQAESS</sequence>
<evidence type="ECO:0000256" key="4">
    <source>
        <dbReference type="SAM" id="MobiDB-lite"/>
    </source>
</evidence>
<dbReference type="GO" id="GO:0005634">
    <property type="term" value="C:nucleus"/>
    <property type="evidence" value="ECO:0007669"/>
    <property type="project" value="TreeGrafter"/>
</dbReference>
<dbReference type="GO" id="GO:0051082">
    <property type="term" value="F:unfolded protein binding"/>
    <property type="evidence" value="ECO:0007669"/>
    <property type="project" value="TreeGrafter"/>
</dbReference>
<evidence type="ECO:0000256" key="3">
    <source>
        <dbReference type="RuleBase" id="RU003616"/>
    </source>
</evidence>
<reference evidence="6 7" key="1">
    <citation type="journal article" date="2019" name="Mol. Ecol. Resour.">
        <title>Chromosome-level genome assembly of Triplophysa tibetana, a fish adapted to the harsh high-altitude environment of the Tibetan Plateau.</title>
        <authorList>
            <person name="Yang X."/>
            <person name="Liu H."/>
            <person name="Ma Z."/>
            <person name="Zou Y."/>
            <person name="Zou M."/>
            <person name="Mao Y."/>
            <person name="Li X."/>
            <person name="Wang H."/>
            <person name="Chen T."/>
            <person name="Wang W."/>
            <person name="Yang R."/>
        </authorList>
    </citation>
    <scope>NUCLEOTIDE SEQUENCE [LARGE SCALE GENOMIC DNA]</scope>
    <source>
        <strain evidence="6">TTIB1903HZAU</strain>
        <tissue evidence="6">Muscle</tissue>
    </source>
</reference>
<feature type="domain" description="SHSP" evidence="5">
    <location>
        <begin position="27"/>
        <end position="142"/>
    </location>
</feature>
<dbReference type="InterPro" id="IPR002068">
    <property type="entry name" value="A-crystallin/Hsp20_dom"/>
</dbReference>
<dbReference type="GO" id="GO:0009408">
    <property type="term" value="P:response to heat"/>
    <property type="evidence" value="ECO:0007669"/>
    <property type="project" value="TreeGrafter"/>
</dbReference>
<accession>A0A5A9N330</accession>
<dbReference type="GO" id="GO:0005737">
    <property type="term" value="C:cytoplasm"/>
    <property type="evidence" value="ECO:0007669"/>
    <property type="project" value="TreeGrafter"/>
</dbReference>
<dbReference type="PANTHER" id="PTHR45640:SF2">
    <property type="entry name" value="HEAT SHOCK PROTEIN BETA-11-RELATED"/>
    <property type="match status" value="1"/>
</dbReference>
<feature type="compositionally biased region" description="Low complexity" evidence="4">
    <location>
        <begin position="142"/>
        <end position="154"/>
    </location>
</feature>
<dbReference type="AlphaFoldDB" id="A0A5A9N330"/>
<evidence type="ECO:0000313" key="6">
    <source>
        <dbReference type="EMBL" id="KAA0703753.1"/>
    </source>
</evidence>
<dbReference type="InterPro" id="IPR001436">
    <property type="entry name" value="Alpha-crystallin/sHSP_animal"/>
</dbReference>
<dbReference type="Proteomes" id="UP000324632">
    <property type="component" value="Chromosome 23"/>
</dbReference>
<dbReference type="PROSITE" id="PS01031">
    <property type="entry name" value="SHSP"/>
    <property type="match status" value="1"/>
</dbReference>
<dbReference type="SUPFAM" id="SSF49764">
    <property type="entry name" value="HSP20-like chaperones"/>
    <property type="match status" value="1"/>
</dbReference>
<keyword evidence="7" id="KW-1185">Reference proteome</keyword>
<dbReference type="Gene3D" id="2.60.40.790">
    <property type="match status" value="1"/>
</dbReference>
<comment type="similarity">
    <text evidence="2 3">Belongs to the small heat shock protein (HSP20) family.</text>
</comment>
<evidence type="ECO:0000256" key="2">
    <source>
        <dbReference type="PROSITE-ProRule" id="PRU00285"/>
    </source>
</evidence>
<evidence type="ECO:0000256" key="1">
    <source>
        <dbReference type="ARBA" id="ARBA00023016"/>
    </source>
</evidence>
<dbReference type="Pfam" id="PF00011">
    <property type="entry name" value="HSP20"/>
    <property type="match status" value="1"/>
</dbReference>
<dbReference type="GO" id="GO:0042026">
    <property type="term" value="P:protein refolding"/>
    <property type="evidence" value="ECO:0007669"/>
    <property type="project" value="TreeGrafter"/>
</dbReference>
<gene>
    <name evidence="6" type="ORF">E1301_Tti000603</name>
</gene>
<dbReference type="EMBL" id="SOYY01000023">
    <property type="protein sequence ID" value="KAA0703753.1"/>
    <property type="molecule type" value="Genomic_DNA"/>
</dbReference>
<dbReference type="PANTHER" id="PTHR45640">
    <property type="entry name" value="HEAT SHOCK PROTEIN HSP-12.2-RELATED"/>
    <property type="match status" value="1"/>
</dbReference>
<evidence type="ECO:0000313" key="7">
    <source>
        <dbReference type="Proteomes" id="UP000324632"/>
    </source>
</evidence>
<feature type="region of interest" description="Disordered" evidence="4">
    <location>
        <begin position="142"/>
        <end position="170"/>
    </location>
</feature>
<dbReference type="InterPro" id="IPR008978">
    <property type="entry name" value="HSP20-like_chaperone"/>
</dbReference>
<keyword evidence="1 6" id="KW-0346">Stress response</keyword>
<organism evidence="6 7">
    <name type="scientific">Triplophysa tibetana</name>
    <dbReference type="NCBI Taxonomy" id="1572043"/>
    <lineage>
        <taxon>Eukaryota</taxon>
        <taxon>Metazoa</taxon>
        <taxon>Chordata</taxon>
        <taxon>Craniata</taxon>
        <taxon>Vertebrata</taxon>
        <taxon>Euteleostomi</taxon>
        <taxon>Actinopterygii</taxon>
        <taxon>Neopterygii</taxon>
        <taxon>Teleostei</taxon>
        <taxon>Ostariophysi</taxon>
        <taxon>Cypriniformes</taxon>
        <taxon>Nemacheilidae</taxon>
        <taxon>Triplophysa</taxon>
    </lineage>
</organism>